<sequence>MVNYYGDTIGERKENADAVENTKVFEKSKEIPTIQVSDLPNGNKILQVPQVTEFVNKYRQKFLEQYGKAYQKFTARKELQKEKLEARVDYVKKNILVDDYETKELLVPVSILSLGAFLTGRIITNPSNWGRKNLVLPSRNSLLGVLSTNFAVRLTLPLILSGYTFSKLLPVTWDRIVKISEHDLFPKPYVQQIKDIRQFYYEDGVKRIKKETCENVYRGCERGVHHVRKFIIDQIDKL</sequence>
<evidence type="ECO:0000313" key="2">
    <source>
        <dbReference type="Proteomes" id="UP001623330"/>
    </source>
</evidence>
<comment type="caution">
    <text evidence="1">The sequence shown here is derived from an EMBL/GenBank/DDBJ whole genome shotgun (WGS) entry which is preliminary data.</text>
</comment>
<reference evidence="1 2" key="1">
    <citation type="submission" date="2024-05" db="EMBL/GenBank/DDBJ databases">
        <title>Long read based assembly of the Candida bracarensis genome reveals expanded adhesin content.</title>
        <authorList>
            <person name="Marcet-Houben M."/>
            <person name="Ksiezopolska E."/>
            <person name="Gabaldon T."/>
        </authorList>
    </citation>
    <scope>NUCLEOTIDE SEQUENCE [LARGE SCALE GENOMIC DNA]</scope>
    <source>
        <strain evidence="1 2">CBM6</strain>
    </source>
</reference>
<dbReference type="Proteomes" id="UP001623330">
    <property type="component" value="Unassembled WGS sequence"/>
</dbReference>
<evidence type="ECO:0000313" key="1">
    <source>
        <dbReference type="EMBL" id="KAL3229059.1"/>
    </source>
</evidence>
<accession>A0ABR4NMU7</accession>
<keyword evidence="2" id="KW-1185">Reference proteome</keyword>
<organism evidence="1 2">
    <name type="scientific">Nakaseomyces bracarensis</name>
    <dbReference type="NCBI Taxonomy" id="273131"/>
    <lineage>
        <taxon>Eukaryota</taxon>
        <taxon>Fungi</taxon>
        <taxon>Dikarya</taxon>
        <taxon>Ascomycota</taxon>
        <taxon>Saccharomycotina</taxon>
        <taxon>Saccharomycetes</taxon>
        <taxon>Saccharomycetales</taxon>
        <taxon>Saccharomycetaceae</taxon>
        <taxon>Nakaseomyces</taxon>
    </lineage>
</organism>
<name>A0ABR4NMU7_9SACH</name>
<dbReference type="EMBL" id="JBEVYD010000012">
    <property type="protein sequence ID" value="KAL3229059.1"/>
    <property type="molecule type" value="Genomic_DNA"/>
</dbReference>
<proteinExistence type="predicted"/>
<protein>
    <submittedName>
        <fullName evidence="1">MICOS complex subunit MIC27</fullName>
    </submittedName>
</protein>
<gene>
    <name evidence="1" type="ORF">RNJ44_02146</name>
</gene>